<feature type="transmembrane region" description="Helical" evidence="2">
    <location>
        <begin position="54"/>
        <end position="77"/>
    </location>
</feature>
<dbReference type="Pfam" id="PF11807">
    <property type="entry name" value="UstYa"/>
    <property type="match status" value="1"/>
</dbReference>
<gene>
    <name evidence="3" type="ORF">X797_011066</name>
</gene>
<dbReference type="GO" id="GO:0043386">
    <property type="term" value="P:mycotoxin biosynthetic process"/>
    <property type="evidence" value="ECO:0007669"/>
    <property type="project" value="InterPro"/>
</dbReference>
<dbReference type="InterPro" id="IPR021765">
    <property type="entry name" value="UstYa-like"/>
</dbReference>
<organism evidence="3 4">
    <name type="scientific">Metarhizium robertsii</name>
    <dbReference type="NCBI Taxonomy" id="568076"/>
    <lineage>
        <taxon>Eukaryota</taxon>
        <taxon>Fungi</taxon>
        <taxon>Dikarya</taxon>
        <taxon>Ascomycota</taxon>
        <taxon>Pezizomycotina</taxon>
        <taxon>Sordariomycetes</taxon>
        <taxon>Hypocreomycetidae</taxon>
        <taxon>Hypocreales</taxon>
        <taxon>Clavicipitaceae</taxon>
        <taxon>Metarhizium</taxon>
    </lineage>
</organism>
<keyword evidence="2" id="KW-0472">Membrane</keyword>
<dbReference type="EMBL" id="JELW01000063">
    <property type="protein sequence ID" value="EXU95822.1"/>
    <property type="molecule type" value="Genomic_DNA"/>
</dbReference>
<keyword evidence="2" id="KW-0812">Transmembrane</keyword>
<protein>
    <submittedName>
        <fullName evidence="3">DUF3328 domain protein</fullName>
    </submittedName>
</protein>
<dbReference type="eggNOG" id="ENOG502R9IP">
    <property type="taxonomic scope" value="Eukaryota"/>
</dbReference>
<name>A0A0A1UNA2_9HYPO</name>
<accession>A0A0A1UNA2</accession>
<dbReference type="PANTHER" id="PTHR33365:SF7">
    <property type="entry name" value="TAT PATHWAY SIGNAL SEQUENCE"/>
    <property type="match status" value="1"/>
</dbReference>
<evidence type="ECO:0000313" key="3">
    <source>
        <dbReference type="EMBL" id="EXU95822.1"/>
    </source>
</evidence>
<feature type="transmembrane region" description="Helical" evidence="2">
    <location>
        <begin position="12"/>
        <end position="34"/>
    </location>
</feature>
<evidence type="ECO:0000256" key="1">
    <source>
        <dbReference type="ARBA" id="ARBA00035112"/>
    </source>
</evidence>
<dbReference type="Proteomes" id="UP000030151">
    <property type="component" value="Unassembled WGS sequence"/>
</dbReference>
<sequence>MPEQCTVQQAIILCLLFLPFICNVPVASSTILFFQQVHANYASSKNTQCRHSETFQLIVVLGLNLVVSLMYFVLFGYGIHNMLSHRHEAGLIYSPARSAVTYEAKVVDDSVPAAFAGPPSLETDAAWQRLLKCTRKIYIKHDNNLVVQKEDLNQVDRSSVSLRDGSGYLASLSVYHQLHCLNYIRQYAFPDYYTRGDGKLGSSVHIYHCIDTLRRIIMCHGDITPRTFEWSDLERHPVMKPRSVHECRKWEPIETYAKSHVPSRANGPILENPESG</sequence>
<reference evidence="3 4" key="1">
    <citation type="submission" date="2014-02" db="EMBL/GenBank/DDBJ databases">
        <title>The genome sequence of the entomopathogenic fungus Metarhizium robertsii ARSEF 2575.</title>
        <authorList>
            <person name="Giuliano Garisto Donzelli B."/>
            <person name="Roe B.A."/>
            <person name="Macmil S.L."/>
            <person name="Krasnoff S.B."/>
            <person name="Gibson D.M."/>
        </authorList>
    </citation>
    <scope>NUCLEOTIDE SEQUENCE [LARGE SCALE GENOMIC DNA]</scope>
    <source>
        <strain evidence="3 4">ARSEF 2575</strain>
    </source>
</reference>
<comment type="similarity">
    <text evidence="1">Belongs to the ustYa family.</text>
</comment>
<dbReference type="HOGENOM" id="CLU_042941_0_2_1"/>
<evidence type="ECO:0000256" key="2">
    <source>
        <dbReference type="SAM" id="Phobius"/>
    </source>
</evidence>
<dbReference type="PANTHER" id="PTHR33365">
    <property type="entry name" value="YALI0B05434P"/>
    <property type="match status" value="1"/>
</dbReference>
<proteinExistence type="inferred from homology"/>
<keyword evidence="2" id="KW-1133">Transmembrane helix</keyword>
<comment type="caution">
    <text evidence="3">The sequence shown here is derived from an EMBL/GenBank/DDBJ whole genome shotgun (WGS) entry which is preliminary data.</text>
</comment>
<dbReference type="AlphaFoldDB" id="A0A0A1UNA2"/>
<evidence type="ECO:0000313" key="4">
    <source>
        <dbReference type="Proteomes" id="UP000030151"/>
    </source>
</evidence>